<dbReference type="InterPro" id="IPR017578">
    <property type="entry name" value="Ribazole_CobC"/>
</dbReference>
<keyword evidence="3" id="KW-1185">Reference proteome</keyword>
<dbReference type="Proteomes" id="UP000245880">
    <property type="component" value="Unassembled WGS sequence"/>
</dbReference>
<dbReference type="InterPro" id="IPR013078">
    <property type="entry name" value="His_Pase_superF_clade-1"/>
</dbReference>
<dbReference type="CDD" id="cd07067">
    <property type="entry name" value="HP_PGM_like"/>
    <property type="match status" value="1"/>
</dbReference>
<dbReference type="GO" id="GO:0005737">
    <property type="term" value="C:cytoplasm"/>
    <property type="evidence" value="ECO:0007669"/>
    <property type="project" value="TreeGrafter"/>
</dbReference>
<organism evidence="2 3">
    <name type="scientific">Dyadobacter jejuensis</name>
    <dbReference type="NCBI Taxonomy" id="1082580"/>
    <lineage>
        <taxon>Bacteria</taxon>
        <taxon>Pseudomonadati</taxon>
        <taxon>Bacteroidota</taxon>
        <taxon>Cytophagia</taxon>
        <taxon>Cytophagales</taxon>
        <taxon>Spirosomataceae</taxon>
        <taxon>Dyadobacter</taxon>
    </lineage>
</organism>
<accession>A0A316ABN9</accession>
<evidence type="ECO:0000313" key="3">
    <source>
        <dbReference type="Proteomes" id="UP000245880"/>
    </source>
</evidence>
<name>A0A316ABN9_9BACT</name>
<protein>
    <recommendedName>
        <fullName evidence="1">Alpha-ribazole phosphatase</fullName>
        <ecNumber evidence="1">3.1.3.73</ecNumber>
    </recommendedName>
</protein>
<proteinExistence type="predicted"/>
<gene>
    <name evidence="2" type="ORF">CLV98_11562</name>
</gene>
<dbReference type="Gene3D" id="3.40.50.1240">
    <property type="entry name" value="Phosphoglycerate mutase-like"/>
    <property type="match status" value="1"/>
</dbReference>
<evidence type="ECO:0000313" key="2">
    <source>
        <dbReference type="EMBL" id="PWJ55041.1"/>
    </source>
</evidence>
<dbReference type="InterPro" id="IPR029033">
    <property type="entry name" value="His_PPase_superfam"/>
</dbReference>
<dbReference type="InterPro" id="IPR050275">
    <property type="entry name" value="PGM_Phosphatase"/>
</dbReference>
<dbReference type="AlphaFoldDB" id="A0A316ABN9"/>
<dbReference type="RefSeq" id="WP_109677438.1">
    <property type="nucleotide sequence ID" value="NZ_QGDT01000015.1"/>
</dbReference>
<dbReference type="PANTHER" id="PTHR48100:SF59">
    <property type="entry name" value="ADENOSYLCOBALAMIN_ALPHA-RIBAZOLE PHOSPHATASE"/>
    <property type="match status" value="1"/>
</dbReference>
<dbReference type="EMBL" id="QGDT01000015">
    <property type="protein sequence ID" value="PWJ55041.1"/>
    <property type="molecule type" value="Genomic_DNA"/>
</dbReference>
<evidence type="ECO:0000256" key="1">
    <source>
        <dbReference type="NCBIfam" id="TIGR03162"/>
    </source>
</evidence>
<dbReference type="NCBIfam" id="TIGR03162">
    <property type="entry name" value="ribazole_cobC"/>
    <property type="match status" value="1"/>
</dbReference>
<comment type="caution">
    <text evidence="2">The sequence shown here is derived from an EMBL/GenBank/DDBJ whole genome shotgun (WGS) entry which is preliminary data.</text>
</comment>
<reference evidence="2 3" key="1">
    <citation type="submission" date="2018-03" db="EMBL/GenBank/DDBJ databases">
        <title>Genomic Encyclopedia of Archaeal and Bacterial Type Strains, Phase II (KMG-II): from individual species to whole genera.</title>
        <authorList>
            <person name="Goeker M."/>
        </authorList>
    </citation>
    <scope>NUCLEOTIDE SEQUENCE [LARGE SCALE GENOMIC DNA]</scope>
    <source>
        <strain evidence="2 3">DSM 100346</strain>
    </source>
</reference>
<dbReference type="Pfam" id="PF00300">
    <property type="entry name" value="His_Phos_1"/>
    <property type="match status" value="1"/>
</dbReference>
<dbReference type="SMART" id="SM00855">
    <property type="entry name" value="PGAM"/>
    <property type="match status" value="1"/>
</dbReference>
<dbReference type="OrthoDB" id="9782128at2"/>
<dbReference type="PANTHER" id="PTHR48100">
    <property type="entry name" value="BROAD-SPECIFICITY PHOSPHATASE YOR283W-RELATED"/>
    <property type="match status" value="1"/>
</dbReference>
<dbReference type="GO" id="GO:0043755">
    <property type="term" value="F:alpha-ribazole phosphatase activity"/>
    <property type="evidence" value="ECO:0007669"/>
    <property type="project" value="UniProtKB-UniRule"/>
</dbReference>
<sequence length="179" mass="20559">MEVYLIRHTKPLLTSGLIYGHLEVPLADSFSVEWPEIIPQLPPALDRIYSSPSLRCFRLAELLSNEFNAPCIPDERLRELHFGDWEGQTWDSVDQADLKLWMDDFVNERVPGGESMLDLQNRVMRFWEGLQHEADGRIAIVTHAGVIRLLLAMHRQVALEDSFSIKVEYGEVVRGSLRC</sequence>
<dbReference type="GO" id="GO:0009236">
    <property type="term" value="P:cobalamin biosynthetic process"/>
    <property type="evidence" value="ECO:0007669"/>
    <property type="project" value="UniProtKB-UniRule"/>
</dbReference>
<dbReference type="SUPFAM" id="SSF53254">
    <property type="entry name" value="Phosphoglycerate mutase-like"/>
    <property type="match status" value="1"/>
</dbReference>
<dbReference type="EC" id="3.1.3.73" evidence="1"/>